<accession>B0MUC0</accession>
<comment type="caution">
    <text evidence="1">The sequence shown here is derived from an EMBL/GenBank/DDBJ whole genome shotgun (WGS) entry which is preliminary data.</text>
</comment>
<evidence type="ECO:0000313" key="1">
    <source>
        <dbReference type="EMBL" id="EDS03682.1"/>
    </source>
</evidence>
<reference evidence="1" key="2">
    <citation type="submission" date="2013-09" db="EMBL/GenBank/DDBJ databases">
        <title>Draft genome sequence of Alistipes putredinis (DSM 17216).</title>
        <authorList>
            <person name="Sudarsanam P."/>
            <person name="Ley R."/>
            <person name="Guruge J."/>
            <person name="Turnbaugh P.J."/>
            <person name="Mahowald M."/>
            <person name="Liep D."/>
            <person name="Gordon J."/>
        </authorList>
    </citation>
    <scope>NUCLEOTIDE SEQUENCE</scope>
    <source>
        <strain evidence="1">DSM 17216</strain>
    </source>
</reference>
<gene>
    <name evidence="1" type="ORF">ALIPUT_00734</name>
</gene>
<dbReference type="Proteomes" id="UP000005819">
    <property type="component" value="Unassembled WGS sequence"/>
</dbReference>
<name>B0MUC0_9BACT</name>
<protein>
    <submittedName>
        <fullName evidence="1">Uncharacterized protein</fullName>
    </submittedName>
</protein>
<evidence type="ECO:0000313" key="2">
    <source>
        <dbReference type="Proteomes" id="UP000005819"/>
    </source>
</evidence>
<dbReference type="HOGENOM" id="CLU_1458397_0_0_10"/>
<keyword evidence="2" id="KW-1185">Reference proteome</keyword>
<dbReference type="EMBL" id="ABFK02000017">
    <property type="protein sequence ID" value="EDS03682.1"/>
    <property type="molecule type" value="Genomic_DNA"/>
</dbReference>
<organism evidence="1 2">
    <name type="scientific">Alistipes putredinis DSM 17216</name>
    <dbReference type="NCBI Taxonomy" id="445970"/>
    <lineage>
        <taxon>Bacteria</taxon>
        <taxon>Pseudomonadati</taxon>
        <taxon>Bacteroidota</taxon>
        <taxon>Bacteroidia</taxon>
        <taxon>Bacteroidales</taxon>
        <taxon>Rikenellaceae</taxon>
        <taxon>Alistipes</taxon>
    </lineage>
</organism>
<proteinExistence type="predicted"/>
<reference evidence="1" key="1">
    <citation type="submission" date="2007-10" db="EMBL/GenBank/DDBJ databases">
        <authorList>
            <person name="Fulton L."/>
            <person name="Clifton S."/>
            <person name="Fulton B."/>
            <person name="Xu J."/>
            <person name="Minx P."/>
            <person name="Pepin K.H."/>
            <person name="Johnson M."/>
            <person name="Thiruvilangam P."/>
            <person name="Bhonagiri V."/>
            <person name="Nash W.E."/>
            <person name="Mardis E.R."/>
            <person name="Wilson R.K."/>
        </authorList>
    </citation>
    <scope>NUCLEOTIDE SEQUENCE [LARGE SCALE GENOMIC DNA]</scope>
    <source>
        <strain evidence="1">DSM 17216</strain>
    </source>
</reference>
<sequence>MTKHTIIFMTLFICSSCRNLQGTVFCIDRQSDNLNNRLKLSDYTLDRAGNSMITDRDTIYRLALLLGNDTTGYGNWKQYYRIPFDGNRTMRLVLDGGDDPGPREYLILHDEHGKIVRYIEIAAEYGDGPRSKKIYSVLTKDSLYVYTVTTEAFLTGDDFIDDTKPATADTMKKSYHIGDLTAIYR</sequence>
<dbReference type="AlphaFoldDB" id="B0MUC0"/>